<evidence type="ECO:0000313" key="1">
    <source>
        <dbReference type="EMBL" id="GMM34725.1"/>
    </source>
</evidence>
<dbReference type="GeneID" id="90072704"/>
<sequence>MNDDDDGCFRYNIPRKARMFGKTVNRTCVSTLRRYSTAATEKLQRPPLREIFPKKKFINRQLFDLDSRLTYRKLLPIYEKVYRGIDEGETPENDISSLVDGSDLLIMKKALEKYRIYSNTINRNLVQLENQLVEKAAEHGNNDAIALLAFETLTTMDQTILNEGDKPYAKELIKNLYLLNHPLSIKLLGDLSLKYQQFKHAKQYYLEFLELESDTVLSGEVYKQLGMLCFTQEANLHDAKLYFLQSIKFAPLDKTLESHYFLGEIYLATDPELAKYHLQLAASKSFRQAFKSLGFLELNYFNNFVNSREWFKMGVEVQDYDCLIGLFDTFYKFGKRKEAIKTLKSIRNVFNEKNKNQEVFTGFLESRGNEIKDLIGKDDTN</sequence>
<protein>
    <submittedName>
        <fullName evidence="1">Mss2 protein</fullName>
    </submittedName>
</protein>
<comment type="caution">
    <text evidence="1">The sequence shown here is derived from an EMBL/GenBank/DDBJ whole genome shotgun (WGS) entry which is preliminary data.</text>
</comment>
<organism evidence="1 2">
    <name type="scientific">Saccharomycopsis crataegensis</name>
    <dbReference type="NCBI Taxonomy" id="43959"/>
    <lineage>
        <taxon>Eukaryota</taxon>
        <taxon>Fungi</taxon>
        <taxon>Dikarya</taxon>
        <taxon>Ascomycota</taxon>
        <taxon>Saccharomycotina</taxon>
        <taxon>Saccharomycetes</taxon>
        <taxon>Saccharomycopsidaceae</taxon>
        <taxon>Saccharomycopsis</taxon>
    </lineage>
</organism>
<dbReference type="RefSeq" id="XP_064851725.1">
    <property type="nucleotide sequence ID" value="XM_064995653.1"/>
</dbReference>
<evidence type="ECO:0000313" key="2">
    <source>
        <dbReference type="Proteomes" id="UP001360560"/>
    </source>
</evidence>
<dbReference type="Gene3D" id="1.25.40.10">
    <property type="entry name" value="Tetratricopeptide repeat domain"/>
    <property type="match status" value="1"/>
</dbReference>
<gene>
    <name evidence="1" type="ORF">DASC09_020500</name>
</gene>
<reference evidence="1 2" key="1">
    <citation type="journal article" date="2023" name="Elife">
        <title>Identification of key yeast species and microbe-microbe interactions impacting larval growth of Drosophila in the wild.</title>
        <authorList>
            <person name="Mure A."/>
            <person name="Sugiura Y."/>
            <person name="Maeda R."/>
            <person name="Honda K."/>
            <person name="Sakurai N."/>
            <person name="Takahashi Y."/>
            <person name="Watada M."/>
            <person name="Katoh T."/>
            <person name="Gotoh A."/>
            <person name="Gotoh Y."/>
            <person name="Taniguchi I."/>
            <person name="Nakamura K."/>
            <person name="Hayashi T."/>
            <person name="Katayama T."/>
            <person name="Uemura T."/>
            <person name="Hattori Y."/>
        </authorList>
    </citation>
    <scope>NUCLEOTIDE SEQUENCE [LARGE SCALE GENOMIC DNA]</scope>
    <source>
        <strain evidence="1 2">SC-9</strain>
    </source>
</reference>
<keyword evidence="2" id="KW-1185">Reference proteome</keyword>
<dbReference type="InterPro" id="IPR011990">
    <property type="entry name" value="TPR-like_helical_dom_sf"/>
</dbReference>
<proteinExistence type="predicted"/>
<name>A0AAV5QJQ2_9ASCO</name>
<dbReference type="EMBL" id="BTFZ01000003">
    <property type="protein sequence ID" value="GMM34725.1"/>
    <property type="molecule type" value="Genomic_DNA"/>
</dbReference>
<dbReference type="AlphaFoldDB" id="A0AAV5QJQ2"/>
<dbReference type="SUPFAM" id="SSF81901">
    <property type="entry name" value="HCP-like"/>
    <property type="match status" value="2"/>
</dbReference>
<dbReference type="Proteomes" id="UP001360560">
    <property type="component" value="Unassembled WGS sequence"/>
</dbReference>
<accession>A0AAV5QJQ2</accession>